<accession>A0AAV4MVS1</accession>
<dbReference type="Proteomes" id="UP001054945">
    <property type="component" value="Unassembled WGS sequence"/>
</dbReference>
<name>A0AAV4MVS1_CAEEX</name>
<evidence type="ECO:0000313" key="2">
    <source>
        <dbReference type="Proteomes" id="UP001054945"/>
    </source>
</evidence>
<comment type="caution">
    <text evidence="1">The sequence shown here is derived from an EMBL/GenBank/DDBJ whole genome shotgun (WGS) entry which is preliminary data.</text>
</comment>
<sequence length="124" mass="14471">MTWQEVGGRNNPVPWVQYEGADEEYFSKLERSRVSHFERKHGEMAIKVTALKPESIFSATLDSKISVRLVNPKRKCQLIKTYRLMDLSRGNTKNKAFLLEPYCFRTLQLLKCRTEECEATLNAR</sequence>
<dbReference type="EMBL" id="BPLR01002643">
    <property type="protein sequence ID" value="GIX76041.1"/>
    <property type="molecule type" value="Genomic_DNA"/>
</dbReference>
<protein>
    <submittedName>
        <fullName evidence="1">Uncharacterized protein</fullName>
    </submittedName>
</protein>
<dbReference type="AlphaFoldDB" id="A0AAV4MVS1"/>
<reference evidence="1 2" key="1">
    <citation type="submission" date="2021-06" db="EMBL/GenBank/DDBJ databases">
        <title>Caerostris extrusa draft genome.</title>
        <authorList>
            <person name="Kono N."/>
            <person name="Arakawa K."/>
        </authorList>
    </citation>
    <scope>NUCLEOTIDE SEQUENCE [LARGE SCALE GENOMIC DNA]</scope>
</reference>
<keyword evidence="2" id="KW-1185">Reference proteome</keyword>
<evidence type="ECO:0000313" key="1">
    <source>
        <dbReference type="EMBL" id="GIX76041.1"/>
    </source>
</evidence>
<proteinExistence type="predicted"/>
<gene>
    <name evidence="1" type="ORF">CEXT_719151</name>
</gene>
<organism evidence="1 2">
    <name type="scientific">Caerostris extrusa</name>
    <name type="common">Bark spider</name>
    <name type="synonym">Caerostris bankana</name>
    <dbReference type="NCBI Taxonomy" id="172846"/>
    <lineage>
        <taxon>Eukaryota</taxon>
        <taxon>Metazoa</taxon>
        <taxon>Ecdysozoa</taxon>
        <taxon>Arthropoda</taxon>
        <taxon>Chelicerata</taxon>
        <taxon>Arachnida</taxon>
        <taxon>Araneae</taxon>
        <taxon>Araneomorphae</taxon>
        <taxon>Entelegynae</taxon>
        <taxon>Araneoidea</taxon>
        <taxon>Araneidae</taxon>
        <taxon>Caerostris</taxon>
    </lineage>
</organism>